<feature type="region of interest" description="Disordered" evidence="1">
    <location>
        <begin position="428"/>
        <end position="498"/>
    </location>
</feature>
<feature type="region of interest" description="Disordered" evidence="1">
    <location>
        <begin position="122"/>
        <end position="174"/>
    </location>
</feature>
<feature type="region of interest" description="Disordered" evidence="1">
    <location>
        <begin position="1"/>
        <end position="103"/>
    </location>
</feature>
<dbReference type="EMBL" id="CP000124">
    <property type="protein sequence ID" value="ABA49599.1"/>
    <property type="molecule type" value="Genomic_DNA"/>
</dbReference>
<evidence type="ECO:0000256" key="1">
    <source>
        <dbReference type="SAM" id="MobiDB-lite"/>
    </source>
</evidence>
<feature type="compositionally biased region" description="Basic and acidic residues" evidence="1">
    <location>
        <begin position="10"/>
        <end position="30"/>
    </location>
</feature>
<sequence>MARRVPVVFGREHAAPRSAARDRAQARDAARAVLRRDRRRARRRNRDGRLRRSSRLAVFARGRTRRAAARHRPRAARARRGRARRARLPEGEPAGAAGQRRRVPLLRSARLPRGSAHLVRQAARDGLTPRRARTRRSAALRGSRRRIPTAAHDGRARADRSARRAGSQTAPAARRARLRNRPGARQRIAETVGRHRLLLECREVRSPLRAAEIDQERAVLPHVVVVVRIDTRPMQEVRPGRSLVHVRVVNAIAFDIRAPEHVQIEVLLMRGVDEPQHRRNRLRMLGAVHHVAHAPPARFVQHVAAHVVERRQRIAARQVGVALRRRGERLRNRMMEVVDELVLEQVVRVVGADVDRDVPVAVRQGERQMNVILRLVRARRRFQTRNRFDFRFHETVVEAHVRLRSRVTRTLCPSCVSVFDRPIGERGLSHVASRTTKRRRQSRRTPGGSSHRHRRRLRPAAFAGKASDAARQKTKSRHGEPPRRLHERRTARAARRAPLGAYSPRYAARTFGSSSICFASPSIVTVPESIT</sequence>
<gene>
    <name evidence="2" type="ordered locus">BURPS1710b_1148</name>
</gene>
<dbReference type="EnsemblBacteria" id="ABA49599">
    <property type="protein sequence ID" value="ABA49599"/>
    <property type="gene ID" value="BURPS1710b_1148"/>
</dbReference>
<feature type="compositionally biased region" description="Basic residues" evidence="1">
    <location>
        <begin position="62"/>
        <end position="86"/>
    </location>
</feature>
<feature type="compositionally biased region" description="Basic residues" evidence="1">
    <location>
        <begin position="130"/>
        <end position="147"/>
    </location>
</feature>
<feature type="compositionally biased region" description="Low complexity" evidence="1">
    <location>
        <begin position="164"/>
        <end position="173"/>
    </location>
</feature>
<dbReference type="KEGG" id="bpm:BURPS1710b_1148"/>
<feature type="compositionally biased region" description="Basic and acidic residues" evidence="1">
    <location>
        <begin position="152"/>
        <end position="162"/>
    </location>
</feature>
<organism evidence="2 3">
    <name type="scientific">Burkholderia pseudomallei (strain 1710b)</name>
    <dbReference type="NCBI Taxonomy" id="320372"/>
    <lineage>
        <taxon>Bacteria</taxon>
        <taxon>Pseudomonadati</taxon>
        <taxon>Pseudomonadota</taxon>
        <taxon>Betaproteobacteria</taxon>
        <taxon>Burkholderiales</taxon>
        <taxon>Burkholderiaceae</taxon>
        <taxon>Burkholderia</taxon>
        <taxon>pseudomallei group</taxon>
    </lineage>
</organism>
<name>Q3JV44_BURP1</name>
<reference evidence="2 3" key="1">
    <citation type="submission" date="2005-09" db="EMBL/GenBank/DDBJ databases">
        <authorList>
            <person name="Woods D.E."/>
            <person name="Nierman W.C."/>
        </authorList>
    </citation>
    <scope>NUCLEOTIDE SEQUENCE [LARGE SCALE GENOMIC DNA]</scope>
    <source>
        <strain evidence="2 3">1710b</strain>
    </source>
</reference>
<dbReference type="HOGENOM" id="CLU_512576_0_0_4"/>
<feature type="compositionally biased region" description="Basic residues" evidence="1">
    <location>
        <begin position="36"/>
        <end position="54"/>
    </location>
</feature>
<dbReference type="AlphaFoldDB" id="Q3JV44"/>
<evidence type="ECO:0000313" key="3">
    <source>
        <dbReference type="Proteomes" id="UP000002700"/>
    </source>
</evidence>
<accession>Q3JV44</accession>
<evidence type="ECO:0000313" key="2">
    <source>
        <dbReference type="EMBL" id="ABA49599.1"/>
    </source>
</evidence>
<protein>
    <submittedName>
        <fullName evidence="2">Uncharacterized protein</fullName>
    </submittedName>
</protein>
<dbReference type="Proteomes" id="UP000002700">
    <property type="component" value="Chromosome I"/>
</dbReference>
<proteinExistence type="predicted"/>
<feature type="compositionally biased region" description="Basic and acidic residues" evidence="1">
    <location>
        <begin position="477"/>
        <end position="490"/>
    </location>
</feature>